<evidence type="ECO:0000313" key="2">
    <source>
        <dbReference type="Proteomes" id="UP000064201"/>
    </source>
</evidence>
<dbReference type="STRING" id="106634.TVD_04545"/>
<dbReference type="Pfam" id="PF10604">
    <property type="entry name" value="Polyketide_cyc2"/>
    <property type="match status" value="1"/>
</dbReference>
<accession>A0A0G3G0H2</accession>
<dbReference type="KEGG" id="tvr:TVD_04545"/>
<name>A0A0G3G0H2_9GAMM</name>
<dbReference type="CDD" id="cd07812">
    <property type="entry name" value="SRPBCC"/>
    <property type="match status" value="1"/>
</dbReference>
<dbReference type="InterPro" id="IPR019587">
    <property type="entry name" value="Polyketide_cyclase/dehydratase"/>
</dbReference>
<dbReference type="InterPro" id="IPR023393">
    <property type="entry name" value="START-like_dom_sf"/>
</dbReference>
<dbReference type="EMBL" id="CP011367">
    <property type="protein sequence ID" value="AKJ94685.1"/>
    <property type="molecule type" value="Genomic_DNA"/>
</dbReference>
<dbReference type="PATRIC" id="fig|106634.4.peg.929"/>
<reference evidence="1 2" key="1">
    <citation type="submission" date="2015-04" db="EMBL/GenBank/DDBJ databases">
        <title>Complete Sequence for the Genome of the Thioalkalivibrio versutus D301.</title>
        <authorList>
            <person name="Mu T."/>
            <person name="Zhou J."/>
            <person name="Xu X."/>
        </authorList>
    </citation>
    <scope>NUCLEOTIDE SEQUENCE [LARGE SCALE GENOMIC DNA]</scope>
    <source>
        <strain evidence="1 2">D301</strain>
    </source>
</reference>
<dbReference type="SUPFAM" id="SSF55961">
    <property type="entry name" value="Bet v1-like"/>
    <property type="match status" value="1"/>
</dbReference>
<gene>
    <name evidence="1" type="ORF">TVD_04545</name>
</gene>
<keyword evidence="2" id="KW-1185">Reference proteome</keyword>
<dbReference type="RefSeq" id="WP_018938690.1">
    <property type="nucleotide sequence ID" value="NZ_CP011367.1"/>
</dbReference>
<sequence>MRTISHSTSLRAEPDRVFELLSHVPNFVDLCDHVEHIERLGDDCYRWTIRAAGMRMGFDVEVCSAIAPEHFAWRSIRGIHNRGSYRLTPDGEGHTRVDFELEYKLNPILDAAVRRVAQSLVERVSGQLMDRAQQRLDAQAPRA</sequence>
<dbReference type="Gene3D" id="3.30.530.20">
    <property type="match status" value="1"/>
</dbReference>
<dbReference type="OrthoDB" id="7059976at2"/>
<proteinExistence type="predicted"/>
<dbReference type="AlphaFoldDB" id="A0A0G3G0H2"/>
<dbReference type="Proteomes" id="UP000064201">
    <property type="component" value="Chromosome"/>
</dbReference>
<evidence type="ECO:0000313" key="1">
    <source>
        <dbReference type="EMBL" id="AKJ94685.1"/>
    </source>
</evidence>
<protein>
    <submittedName>
        <fullName evidence="1">Cyclase/dehydrase</fullName>
    </submittedName>
</protein>
<organism evidence="1 2">
    <name type="scientific">Thioalkalivibrio versutus</name>
    <dbReference type="NCBI Taxonomy" id="106634"/>
    <lineage>
        <taxon>Bacteria</taxon>
        <taxon>Pseudomonadati</taxon>
        <taxon>Pseudomonadota</taxon>
        <taxon>Gammaproteobacteria</taxon>
        <taxon>Chromatiales</taxon>
        <taxon>Ectothiorhodospiraceae</taxon>
        <taxon>Thioalkalivibrio</taxon>
    </lineage>
</organism>